<dbReference type="Proteomes" id="UP000647172">
    <property type="component" value="Unassembled WGS sequence"/>
</dbReference>
<dbReference type="GO" id="GO:0046872">
    <property type="term" value="F:metal ion binding"/>
    <property type="evidence" value="ECO:0007669"/>
    <property type="project" value="InterPro"/>
</dbReference>
<dbReference type="GO" id="GO:0016853">
    <property type="term" value="F:isomerase activity"/>
    <property type="evidence" value="ECO:0007669"/>
    <property type="project" value="UniProtKB-KW"/>
</dbReference>
<protein>
    <submittedName>
        <fullName evidence="2">Maleylpyruvate isomerase</fullName>
    </submittedName>
</protein>
<proteinExistence type="predicted"/>
<dbReference type="EMBL" id="BOMQ01000038">
    <property type="protein sequence ID" value="GIE49733.1"/>
    <property type="molecule type" value="Genomic_DNA"/>
</dbReference>
<name>A0A919JHH8_9ACTN</name>
<dbReference type="InterPro" id="IPR034660">
    <property type="entry name" value="DinB/YfiT-like"/>
</dbReference>
<dbReference type="RefSeq" id="WP_203769216.1">
    <property type="nucleotide sequence ID" value="NZ_BAAAYJ010000104.1"/>
</dbReference>
<evidence type="ECO:0000313" key="2">
    <source>
        <dbReference type="EMBL" id="GIE49733.1"/>
    </source>
</evidence>
<keyword evidence="3" id="KW-1185">Reference proteome</keyword>
<evidence type="ECO:0000259" key="1">
    <source>
        <dbReference type="Pfam" id="PF11716"/>
    </source>
</evidence>
<keyword evidence="2" id="KW-0413">Isomerase</keyword>
<feature type="domain" description="Mycothiol-dependent maleylpyruvate isomerase metal-binding" evidence="1">
    <location>
        <begin position="15"/>
        <end position="160"/>
    </location>
</feature>
<dbReference type="InterPro" id="IPR024344">
    <property type="entry name" value="MDMPI_metal-binding"/>
</dbReference>
<dbReference type="AlphaFoldDB" id="A0A919JHH8"/>
<organism evidence="2 3">
    <name type="scientific">Actinoplanes nipponensis</name>
    <dbReference type="NCBI Taxonomy" id="135950"/>
    <lineage>
        <taxon>Bacteria</taxon>
        <taxon>Bacillati</taxon>
        <taxon>Actinomycetota</taxon>
        <taxon>Actinomycetes</taxon>
        <taxon>Micromonosporales</taxon>
        <taxon>Micromonosporaceae</taxon>
        <taxon>Actinoplanes</taxon>
    </lineage>
</organism>
<dbReference type="Gene3D" id="1.20.120.450">
    <property type="entry name" value="dinb family like domain"/>
    <property type="match status" value="1"/>
</dbReference>
<dbReference type="Pfam" id="PF11716">
    <property type="entry name" value="MDMPI_N"/>
    <property type="match status" value="1"/>
</dbReference>
<gene>
    <name evidence="2" type="ORF">Ani05nite_32670</name>
</gene>
<dbReference type="SUPFAM" id="SSF109854">
    <property type="entry name" value="DinB/YfiT-like putative metalloenzymes"/>
    <property type="match status" value="1"/>
</dbReference>
<reference evidence="2" key="1">
    <citation type="submission" date="2021-01" db="EMBL/GenBank/DDBJ databases">
        <title>Whole genome shotgun sequence of Actinoplanes nipponensis NBRC 14063.</title>
        <authorList>
            <person name="Komaki H."/>
            <person name="Tamura T."/>
        </authorList>
    </citation>
    <scope>NUCLEOTIDE SEQUENCE</scope>
    <source>
        <strain evidence="2">NBRC 14063</strain>
    </source>
</reference>
<evidence type="ECO:0000313" key="3">
    <source>
        <dbReference type="Proteomes" id="UP000647172"/>
    </source>
</evidence>
<accession>A0A919JHH8</accession>
<comment type="caution">
    <text evidence="2">The sequence shown here is derived from an EMBL/GenBank/DDBJ whole genome shotgun (WGS) entry which is preliminary data.</text>
</comment>
<sequence>MGLPAPAALVAALNAAYAGVTSVVRDLDDLDLLLPSGCRGWTVADLLLHLSLDPQRALVALATPAAGPPDTDFVTYFRSFPGSGDAAAALAHAQWVRRTAAAFNRPRGVVERWTETAAAAGYAAGRADPDGFVRTQNLVLPVRDFVATLVTEAVIHHLDMIVSLPDAPDPAPAAVAVALSTIDGLAGSDGLPPHWSEQEALLKGSGREELTDRDREALGDRAELFPLLG</sequence>